<protein>
    <recommendedName>
        <fullName evidence="4">Secreted protein</fullName>
    </recommendedName>
</protein>
<dbReference type="Proteomes" id="UP000239814">
    <property type="component" value="Chromosome"/>
</dbReference>
<keyword evidence="1" id="KW-0732">Signal</keyword>
<sequence length="160" mass="16229">MKTRKALTAVIATAAVASAITATTVLAAPASAVPFPVTQIPASGVQVSGLVVPAPLFVGITADSTSRRGWTAFTAPASPAVCSSSAAGMLVDVDYVNTATGHRGHVRMKPCPHFRDPAQFRPVAFTGSGQILFTTAIRGSWAYPNAGQPSIPGGGAFVAH</sequence>
<proteinExistence type="predicted"/>
<dbReference type="AlphaFoldDB" id="A0A2S0KF95"/>
<evidence type="ECO:0008006" key="4">
    <source>
        <dbReference type="Google" id="ProtNLM"/>
    </source>
</evidence>
<reference evidence="2 3" key="1">
    <citation type="submission" date="2018-03" db="EMBL/GenBank/DDBJ databases">
        <title>Characteristics and genome of n-alkane degrading marine bacteria Gordonia iterans isolated from crude oil contaminated in Tae-an, South Korea.</title>
        <authorList>
            <person name="Lee S.-S."/>
            <person name="Kim H."/>
        </authorList>
    </citation>
    <scope>NUCLEOTIDE SEQUENCE [LARGE SCALE GENOMIC DNA]</scope>
    <source>
        <strain evidence="2 3">Co17</strain>
    </source>
</reference>
<organism evidence="2 3">
    <name type="scientific">Gordonia iterans</name>
    <dbReference type="NCBI Taxonomy" id="1004901"/>
    <lineage>
        <taxon>Bacteria</taxon>
        <taxon>Bacillati</taxon>
        <taxon>Actinomycetota</taxon>
        <taxon>Actinomycetes</taxon>
        <taxon>Mycobacteriales</taxon>
        <taxon>Gordoniaceae</taxon>
        <taxon>Gordonia</taxon>
    </lineage>
</organism>
<name>A0A2S0KF95_9ACTN</name>
<feature type="signal peptide" evidence="1">
    <location>
        <begin position="1"/>
        <end position="27"/>
    </location>
</feature>
<gene>
    <name evidence="2" type="ORF">C6V83_08630</name>
</gene>
<keyword evidence="3" id="KW-1185">Reference proteome</keyword>
<dbReference type="RefSeq" id="WP_105942054.1">
    <property type="nucleotide sequence ID" value="NZ_CP027433.1"/>
</dbReference>
<accession>A0A2S0KF95</accession>
<evidence type="ECO:0000313" key="3">
    <source>
        <dbReference type="Proteomes" id="UP000239814"/>
    </source>
</evidence>
<evidence type="ECO:0000256" key="1">
    <source>
        <dbReference type="SAM" id="SignalP"/>
    </source>
</evidence>
<dbReference type="EMBL" id="CP027433">
    <property type="protein sequence ID" value="AVM00326.1"/>
    <property type="molecule type" value="Genomic_DNA"/>
</dbReference>
<dbReference type="KEGG" id="git:C6V83_08630"/>
<feature type="chain" id="PRO_5015485333" description="Secreted protein" evidence="1">
    <location>
        <begin position="28"/>
        <end position="160"/>
    </location>
</feature>
<evidence type="ECO:0000313" key="2">
    <source>
        <dbReference type="EMBL" id="AVM00326.1"/>
    </source>
</evidence>